<dbReference type="EMBL" id="CP144535">
    <property type="protein sequence ID" value="WWC62969.1"/>
    <property type="molecule type" value="Genomic_DNA"/>
</dbReference>
<dbReference type="KEGG" id="kdj:28968689"/>
<dbReference type="EMBL" id="KI894032">
    <property type="protein sequence ID" value="OBR84133.1"/>
    <property type="molecule type" value="Genomic_DNA"/>
</dbReference>
<dbReference type="AlphaFoldDB" id="A0A1A6A249"/>
<feature type="region of interest" description="Disordered" evidence="1">
    <location>
        <begin position="53"/>
        <end position="78"/>
    </location>
</feature>
<protein>
    <submittedName>
        <fullName evidence="2">Uncharacterized protein</fullName>
    </submittedName>
</protein>
<dbReference type="GeneID" id="28968689"/>
<organism evidence="2">
    <name type="scientific">Kwoniella dejecticola CBS 10117</name>
    <dbReference type="NCBI Taxonomy" id="1296121"/>
    <lineage>
        <taxon>Eukaryota</taxon>
        <taxon>Fungi</taxon>
        <taxon>Dikarya</taxon>
        <taxon>Basidiomycota</taxon>
        <taxon>Agaricomycotina</taxon>
        <taxon>Tremellomycetes</taxon>
        <taxon>Tremellales</taxon>
        <taxon>Cryptococcaceae</taxon>
        <taxon>Kwoniella</taxon>
    </lineage>
</organism>
<evidence type="ECO:0000313" key="3">
    <source>
        <dbReference type="EMBL" id="WWC62969.1"/>
    </source>
</evidence>
<reference evidence="2" key="1">
    <citation type="submission" date="2013-07" db="EMBL/GenBank/DDBJ databases">
        <title>The Genome Sequence of Cryptococcus dejecticola CBS10117.</title>
        <authorList>
            <consortium name="The Broad Institute Genome Sequencing Platform"/>
            <person name="Cuomo C."/>
            <person name="Litvintseva A."/>
            <person name="Chen Y."/>
            <person name="Heitman J."/>
            <person name="Sun S."/>
            <person name="Springer D."/>
            <person name="Dromer F."/>
            <person name="Young S.K."/>
            <person name="Zeng Q."/>
            <person name="Gargeya S."/>
            <person name="Fitzgerald M."/>
            <person name="Abouelleil A."/>
            <person name="Alvarado L."/>
            <person name="Berlin A.M."/>
            <person name="Chapman S.B."/>
            <person name="Dewar J."/>
            <person name="Goldberg J."/>
            <person name="Griggs A."/>
            <person name="Gujja S."/>
            <person name="Hansen M."/>
            <person name="Howarth C."/>
            <person name="Imamovic A."/>
            <person name="Larimer J."/>
            <person name="McCowan C."/>
            <person name="Murphy C."/>
            <person name="Pearson M."/>
            <person name="Priest M."/>
            <person name="Roberts A."/>
            <person name="Saif S."/>
            <person name="Shea T."/>
            <person name="Sykes S."/>
            <person name="Wortman J."/>
            <person name="Nusbaum C."/>
            <person name="Birren B."/>
        </authorList>
    </citation>
    <scope>NUCLEOTIDE SEQUENCE [LARGE SCALE GENOMIC DNA]</scope>
    <source>
        <strain evidence="2">CBS 10117</strain>
    </source>
</reference>
<sequence length="429" mass="48085">MTLHEEWNAQCKRIAEGLFHTHPNTHLAHTEADTAYLANTLSMSMRDPFEVISRASPKERTPETAPSESNKNRNAGEGARVQLHRDWTSLCDSTLEEAALRFEPQNNRDRDRDYLRDVMNIEPPFRVPSTGRSSAADTPCHPRVNSELGHGHGQEPASPAERVNDISHVDIDVTRSPQDVSQIQPETPSISFRAAQHLSDSQTKPHLCSGSEELLPLPNWARGHGKRRKVHTPTGFSMDAVIFSSDSSTEGDGIFVDANNALGWLKRYEDAIIATIRSEYIVETQGGSKRSRAGKRRMRTFSRVEPLVHLTRNALTLAADDIFRSLRASEASINTQGGQCQDSPSLSSSRLKSSVSARAHLSESHEYLRPQSRTWAVRDLTELISVDTLLEGTRAYMDAWTGISRGGKMLKKQVFDEVRSELRKRRREM</sequence>
<dbReference type="VEuPathDB" id="FungiDB:I303_04990"/>
<proteinExistence type="predicted"/>
<accession>A0A1A6A249</accession>
<dbReference type="Proteomes" id="UP000078595">
    <property type="component" value="Chromosome 6"/>
</dbReference>
<reference evidence="3" key="2">
    <citation type="submission" date="2013-07" db="EMBL/GenBank/DDBJ databases">
        <authorList>
            <consortium name="The Broad Institute Genome Sequencing Platform"/>
            <person name="Cuomo C."/>
            <person name="Litvintseva A."/>
            <person name="Chen Y."/>
            <person name="Heitman J."/>
            <person name="Sun S."/>
            <person name="Springer D."/>
            <person name="Dromer F."/>
            <person name="Young S.K."/>
            <person name="Zeng Q."/>
            <person name="Gargeya S."/>
            <person name="Fitzgerald M."/>
            <person name="Abouelleil A."/>
            <person name="Alvarado L."/>
            <person name="Berlin A.M."/>
            <person name="Chapman S.B."/>
            <person name="Dewar J."/>
            <person name="Goldberg J."/>
            <person name="Griggs A."/>
            <person name="Gujja S."/>
            <person name="Hansen M."/>
            <person name="Howarth C."/>
            <person name="Imamovic A."/>
            <person name="Larimer J."/>
            <person name="McCowan C."/>
            <person name="Murphy C."/>
            <person name="Pearson M."/>
            <person name="Priest M."/>
            <person name="Roberts A."/>
            <person name="Saif S."/>
            <person name="Shea T."/>
            <person name="Sykes S."/>
            <person name="Wortman J."/>
            <person name="Nusbaum C."/>
            <person name="Birren B."/>
        </authorList>
    </citation>
    <scope>NUCLEOTIDE SEQUENCE</scope>
    <source>
        <strain evidence="3">CBS 10117</strain>
    </source>
</reference>
<dbReference type="OrthoDB" id="10625298at2759"/>
<feature type="compositionally biased region" description="Polar residues" evidence="1">
    <location>
        <begin position="64"/>
        <end position="73"/>
    </location>
</feature>
<evidence type="ECO:0000313" key="2">
    <source>
        <dbReference type="EMBL" id="OBR84133.1"/>
    </source>
</evidence>
<feature type="region of interest" description="Disordered" evidence="1">
    <location>
        <begin position="122"/>
        <end position="160"/>
    </location>
</feature>
<name>A0A1A6A249_9TREE</name>
<evidence type="ECO:0000313" key="4">
    <source>
        <dbReference type="Proteomes" id="UP000078595"/>
    </source>
</evidence>
<dbReference type="RefSeq" id="XP_018261975.1">
    <property type="nucleotide sequence ID" value="XM_018408284.1"/>
</dbReference>
<evidence type="ECO:0000256" key="1">
    <source>
        <dbReference type="SAM" id="MobiDB-lite"/>
    </source>
</evidence>
<gene>
    <name evidence="2" type="ORF">I303_04990</name>
    <name evidence="3" type="ORF">I303_105567</name>
</gene>
<reference evidence="3" key="3">
    <citation type="submission" date="2024-02" db="EMBL/GenBank/DDBJ databases">
        <title>Comparative genomics of Cryptococcus and Kwoniella reveals pathogenesis evolution and contrasting modes of karyotype evolution via chromosome fusion or intercentromeric recombination.</title>
        <authorList>
            <person name="Coelho M.A."/>
            <person name="David-Palma M."/>
            <person name="Shea T."/>
            <person name="Bowers K."/>
            <person name="McGinley-Smith S."/>
            <person name="Mohammad A.W."/>
            <person name="Gnirke A."/>
            <person name="Yurkov A.M."/>
            <person name="Nowrousian M."/>
            <person name="Sun S."/>
            <person name="Cuomo C.A."/>
            <person name="Heitman J."/>
        </authorList>
    </citation>
    <scope>NUCLEOTIDE SEQUENCE</scope>
    <source>
        <strain evidence="3">CBS 10117</strain>
    </source>
</reference>
<keyword evidence="4" id="KW-1185">Reference proteome</keyword>